<protein>
    <submittedName>
        <fullName evidence="1">Uncharacterized protein</fullName>
    </submittedName>
</protein>
<evidence type="ECO:0000313" key="2">
    <source>
        <dbReference type="Proteomes" id="UP000580250"/>
    </source>
</evidence>
<comment type="caution">
    <text evidence="1">The sequence shown here is derived from an EMBL/GenBank/DDBJ whole genome shotgun (WGS) entry which is preliminary data.</text>
</comment>
<gene>
    <name evidence="1" type="ORF">MENT_LOCUS52743</name>
</gene>
<name>A0A6V7XJB2_MELEN</name>
<sequence length="169" mass="18648">MVHILFDTSTVGYDDFIQSPLNIQEGSGLENTYTYFKGASLLCMGSPFQRGYGLQGGAGIGDVLRGLWRFFLPIVRRVGTTVSAEALNTGQRVLERVNQGENIKDALTSEGKKGIDTLLEKGGMLKQFGSGGSPRKSIRDKRKYSQQNHKIIIGKVNKKRIRSDAFGLY</sequence>
<dbReference type="OrthoDB" id="5979489at2759"/>
<dbReference type="Proteomes" id="UP000580250">
    <property type="component" value="Unassembled WGS sequence"/>
</dbReference>
<organism evidence="1 2">
    <name type="scientific">Meloidogyne enterolobii</name>
    <name type="common">Root-knot nematode worm</name>
    <name type="synonym">Meloidogyne mayaguensis</name>
    <dbReference type="NCBI Taxonomy" id="390850"/>
    <lineage>
        <taxon>Eukaryota</taxon>
        <taxon>Metazoa</taxon>
        <taxon>Ecdysozoa</taxon>
        <taxon>Nematoda</taxon>
        <taxon>Chromadorea</taxon>
        <taxon>Rhabditida</taxon>
        <taxon>Tylenchina</taxon>
        <taxon>Tylenchomorpha</taxon>
        <taxon>Tylenchoidea</taxon>
        <taxon>Meloidogynidae</taxon>
        <taxon>Meloidogyninae</taxon>
        <taxon>Meloidogyne</taxon>
    </lineage>
</organism>
<proteinExistence type="predicted"/>
<accession>A0A6V7XJB2</accession>
<reference evidence="1 2" key="1">
    <citation type="submission" date="2020-08" db="EMBL/GenBank/DDBJ databases">
        <authorList>
            <person name="Koutsovoulos G."/>
            <person name="Danchin GJ E."/>
        </authorList>
    </citation>
    <scope>NUCLEOTIDE SEQUENCE [LARGE SCALE GENOMIC DNA]</scope>
</reference>
<dbReference type="EMBL" id="CAJEWN010001685">
    <property type="protein sequence ID" value="CAD2199363.1"/>
    <property type="molecule type" value="Genomic_DNA"/>
</dbReference>
<evidence type="ECO:0000313" key="1">
    <source>
        <dbReference type="EMBL" id="CAD2199363.1"/>
    </source>
</evidence>
<dbReference type="AlphaFoldDB" id="A0A6V7XJB2"/>